<protein>
    <recommendedName>
        <fullName evidence="7">DUF202 domain-containing protein</fullName>
    </recommendedName>
</protein>
<sequence>MSTTANTTPGPDYGTELSEQRTALAIERSFLSFERTLMSWLRTSFSMISFGFTLVKFFQFLEDQKGAPVSGILQRTWTSDTIGLGMIIIGTGALCLAVVQHWRRVNALRAMGLPSQWNLAMWVCTLVAALGVFAFVSLVMGG</sequence>
<dbReference type="PANTHER" id="PTHR34187:SF2">
    <property type="entry name" value="DUF202 DOMAIN-CONTAINING PROTEIN"/>
    <property type="match status" value="1"/>
</dbReference>
<dbReference type="STRING" id="344882.ABB29_02395"/>
<evidence type="ECO:0000256" key="3">
    <source>
        <dbReference type="ARBA" id="ARBA00022692"/>
    </source>
</evidence>
<reference evidence="8 9" key="1">
    <citation type="submission" date="2015-05" db="EMBL/GenBank/DDBJ databases">
        <title>Genome sequencing and analysis of members of genus Stenotrophomonas.</title>
        <authorList>
            <person name="Patil P.P."/>
            <person name="Midha S."/>
            <person name="Patil P.B."/>
        </authorList>
    </citation>
    <scope>NUCLEOTIDE SEQUENCE [LARGE SCALE GENOMIC DNA]</scope>
    <source>
        <strain evidence="8 9">DSM 21858</strain>
    </source>
</reference>
<dbReference type="RefSeq" id="WP_057657014.1">
    <property type="nucleotide sequence ID" value="NZ_LDJL01000002.1"/>
</dbReference>
<keyword evidence="5 6" id="KW-0472">Membrane</keyword>
<evidence type="ECO:0000256" key="5">
    <source>
        <dbReference type="ARBA" id="ARBA00023136"/>
    </source>
</evidence>
<keyword evidence="2" id="KW-1003">Cell membrane</keyword>
<dbReference type="Pfam" id="PF02656">
    <property type="entry name" value="DUF202"/>
    <property type="match status" value="1"/>
</dbReference>
<dbReference type="PATRIC" id="fig|344882.3.peg.1685"/>
<evidence type="ECO:0000256" key="6">
    <source>
        <dbReference type="SAM" id="Phobius"/>
    </source>
</evidence>
<organism evidence="8 9">
    <name type="scientific">Pseudoxanthomonas dokdonensis</name>
    <dbReference type="NCBI Taxonomy" id="344882"/>
    <lineage>
        <taxon>Bacteria</taxon>
        <taxon>Pseudomonadati</taxon>
        <taxon>Pseudomonadota</taxon>
        <taxon>Gammaproteobacteria</taxon>
        <taxon>Lysobacterales</taxon>
        <taxon>Lysobacteraceae</taxon>
        <taxon>Pseudoxanthomonas</taxon>
    </lineage>
</organism>
<feature type="transmembrane region" description="Helical" evidence="6">
    <location>
        <begin position="119"/>
        <end position="140"/>
    </location>
</feature>
<dbReference type="InterPro" id="IPR003807">
    <property type="entry name" value="DUF202"/>
</dbReference>
<dbReference type="InterPro" id="IPR052053">
    <property type="entry name" value="IM_YidH-like"/>
</dbReference>
<dbReference type="GO" id="GO:0005886">
    <property type="term" value="C:plasma membrane"/>
    <property type="evidence" value="ECO:0007669"/>
    <property type="project" value="UniProtKB-SubCell"/>
</dbReference>
<evidence type="ECO:0000256" key="2">
    <source>
        <dbReference type="ARBA" id="ARBA00022475"/>
    </source>
</evidence>
<evidence type="ECO:0000313" key="8">
    <source>
        <dbReference type="EMBL" id="KRG71627.1"/>
    </source>
</evidence>
<evidence type="ECO:0000259" key="7">
    <source>
        <dbReference type="Pfam" id="PF02656"/>
    </source>
</evidence>
<comment type="caution">
    <text evidence="8">The sequence shown here is derived from an EMBL/GenBank/DDBJ whole genome shotgun (WGS) entry which is preliminary data.</text>
</comment>
<dbReference type="Proteomes" id="UP000052052">
    <property type="component" value="Unassembled WGS sequence"/>
</dbReference>
<gene>
    <name evidence="8" type="ORF">ABB29_02395</name>
</gene>
<feature type="transmembrane region" description="Helical" evidence="6">
    <location>
        <begin position="81"/>
        <end position="99"/>
    </location>
</feature>
<feature type="domain" description="DUF202" evidence="7">
    <location>
        <begin position="28"/>
        <end position="107"/>
    </location>
</feature>
<name>A0A0R0CQ71_9GAMM</name>
<keyword evidence="4 6" id="KW-1133">Transmembrane helix</keyword>
<dbReference type="AlphaFoldDB" id="A0A0R0CQ71"/>
<evidence type="ECO:0000256" key="1">
    <source>
        <dbReference type="ARBA" id="ARBA00004651"/>
    </source>
</evidence>
<accession>A0A0R0CQ71</accession>
<proteinExistence type="predicted"/>
<dbReference type="OrthoDB" id="582337at2"/>
<dbReference type="PANTHER" id="PTHR34187">
    <property type="entry name" value="FGR18P"/>
    <property type="match status" value="1"/>
</dbReference>
<evidence type="ECO:0000313" key="9">
    <source>
        <dbReference type="Proteomes" id="UP000052052"/>
    </source>
</evidence>
<feature type="transmembrane region" description="Helical" evidence="6">
    <location>
        <begin position="40"/>
        <end position="61"/>
    </location>
</feature>
<keyword evidence="3 6" id="KW-0812">Transmembrane</keyword>
<keyword evidence="9" id="KW-1185">Reference proteome</keyword>
<dbReference type="EMBL" id="LDJL01000002">
    <property type="protein sequence ID" value="KRG71627.1"/>
    <property type="molecule type" value="Genomic_DNA"/>
</dbReference>
<comment type="subcellular location">
    <subcellularLocation>
        <location evidence="1">Cell membrane</location>
        <topology evidence="1">Multi-pass membrane protein</topology>
    </subcellularLocation>
</comment>
<evidence type="ECO:0000256" key="4">
    <source>
        <dbReference type="ARBA" id="ARBA00022989"/>
    </source>
</evidence>